<dbReference type="GO" id="GO:0005886">
    <property type="term" value="C:plasma membrane"/>
    <property type="evidence" value="ECO:0007669"/>
    <property type="project" value="UniProtKB-SubCell"/>
</dbReference>
<protein>
    <recommendedName>
        <fullName evidence="7">TRAP transporter large permease protein</fullName>
    </recommendedName>
</protein>
<dbReference type="PIRSF" id="PIRSF006066">
    <property type="entry name" value="HI0050"/>
    <property type="match status" value="1"/>
</dbReference>
<gene>
    <name evidence="9" type="ORF">AUP44_15730</name>
</gene>
<feature type="transmembrane region" description="Helical" evidence="7">
    <location>
        <begin position="29"/>
        <end position="49"/>
    </location>
</feature>
<evidence type="ECO:0000256" key="4">
    <source>
        <dbReference type="ARBA" id="ARBA00022692"/>
    </source>
</evidence>
<dbReference type="Proteomes" id="UP000075787">
    <property type="component" value="Unassembled WGS sequence"/>
</dbReference>
<evidence type="ECO:0000259" key="8">
    <source>
        <dbReference type="Pfam" id="PF06808"/>
    </source>
</evidence>
<keyword evidence="5 7" id="KW-1133">Transmembrane helix</keyword>
<evidence type="ECO:0000256" key="7">
    <source>
        <dbReference type="RuleBase" id="RU369079"/>
    </source>
</evidence>
<evidence type="ECO:0000256" key="3">
    <source>
        <dbReference type="ARBA" id="ARBA00022519"/>
    </source>
</evidence>
<feature type="transmembrane region" description="Helical" evidence="7">
    <location>
        <begin position="100"/>
        <end position="129"/>
    </location>
</feature>
<evidence type="ECO:0000313" key="9">
    <source>
        <dbReference type="EMBL" id="KYO49838.1"/>
    </source>
</evidence>
<feature type="transmembrane region" description="Helical" evidence="7">
    <location>
        <begin position="311"/>
        <end position="333"/>
    </location>
</feature>
<dbReference type="AlphaFoldDB" id="A0A162JTA1"/>
<dbReference type="GeneID" id="97243932"/>
<feature type="transmembrane region" description="Helical" evidence="7">
    <location>
        <begin position="406"/>
        <end position="430"/>
    </location>
</feature>
<feature type="transmembrane region" description="Helical" evidence="7">
    <location>
        <begin position="61"/>
        <end position="80"/>
    </location>
</feature>
<dbReference type="EMBL" id="LPZR01000214">
    <property type="protein sequence ID" value="KYO49838.1"/>
    <property type="molecule type" value="Genomic_DNA"/>
</dbReference>
<feature type="transmembrane region" description="Helical" evidence="7">
    <location>
        <begin position="177"/>
        <end position="199"/>
    </location>
</feature>
<evidence type="ECO:0000256" key="1">
    <source>
        <dbReference type="ARBA" id="ARBA00004429"/>
    </source>
</evidence>
<dbReference type="RefSeq" id="WP_062769588.1">
    <property type="nucleotide sequence ID" value="NZ_CP121027.1"/>
</dbReference>
<evidence type="ECO:0000256" key="5">
    <source>
        <dbReference type="ARBA" id="ARBA00022989"/>
    </source>
</evidence>
<keyword evidence="3 7" id="KW-0997">Cell inner membrane</keyword>
<feature type="transmembrane region" description="Helical" evidence="7">
    <location>
        <begin position="220"/>
        <end position="242"/>
    </location>
</feature>
<organism evidence="9 10">
    <name type="scientific">Tistrella mobilis</name>
    <dbReference type="NCBI Taxonomy" id="171437"/>
    <lineage>
        <taxon>Bacteria</taxon>
        <taxon>Pseudomonadati</taxon>
        <taxon>Pseudomonadota</taxon>
        <taxon>Alphaproteobacteria</taxon>
        <taxon>Geminicoccales</taxon>
        <taxon>Geminicoccaceae</taxon>
        <taxon>Tistrella</taxon>
    </lineage>
</organism>
<feature type="transmembrane region" description="Helical" evidence="7">
    <location>
        <begin position="278"/>
        <end position="299"/>
    </location>
</feature>
<dbReference type="PANTHER" id="PTHR33362">
    <property type="entry name" value="SIALIC ACID TRAP TRANSPORTER PERMEASE PROTEIN SIAT-RELATED"/>
    <property type="match status" value="1"/>
</dbReference>
<keyword evidence="4 7" id="KW-0812">Transmembrane</keyword>
<keyword evidence="7" id="KW-0813">Transport</keyword>
<comment type="caution">
    <text evidence="9">The sequence shown here is derived from an EMBL/GenBank/DDBJ whole genome shotgun (WGS) entry which is preliminary data.</text>
</comment>
<sequence>MSDTTIGLLGIAGLLVAMALRVPVGLAMLVAGILGSMAVAGPMGIMAGLTTLPVEQFSNHALSIVPLFLLMGAFAGRAGLSQLLFDAARDWLGHRRGGLAMAAIGACAAFGSICGSSLATAATMTRVALPEMRRHGYHDGLATGVLAAGGTLGILIPPSVVLVIYAVLTGQNIDRMFIAALVPGVLAALGYMAAIRVQVMLNPDAAPAVPRIGWSERLRGLARTWPVFVIFVTVIGGIYAGVFTPTEGAAVGAAATGLFALVRGGLRRGAFTEVVMETASGTAMIFMIVLGAAAFNGFLALTGLPMQAAEAIGGLDVPPIVVLAAILALYLALGCIMDSLSMILLTVPIFYPLIMALDFGLPPAEAAIWFGILALVVVEVGMITPPVGLNVFVINAMSGGTPMRDTFAGVIPFLVSDVLRILALVAFPGITLGLMRLLY</sequence>
<proteinExistence type="inferred from homology"/>
<dbReference type="InterPro" id="IPR010656">
    <property type="entry name" value="DctM"/>
</dbReference>
<feature type="domain" description="TRAP C4-dicarboxylate transport system permease DctM subunit" evidence="8">
    <location>
        <begin position="12"/>
        <end position="429"/>
    </location>
</feature>
<feature type="transmembrane region" description="Helical" evidence="7">
    <location>
        <begin position="367"/>
        <end position="394"/>
    </location>
</feature>
<comment type="subunit">
    <text evidence="7">The complex comprises the extracytoplasmic solute receptor protein and the two transmembrane proteins.</text>
</comment>
<dbReference type="Pfam" id="PF06808">
    <property type="entry name" value="DctM"/>
    <property type="match status" value="1"/>
</dbReference>
<keyword evidence="2" id="KW-1003">Cell membrane</keyword>
<comment type="similarity">
    <text evidence="7">Belongs to the TRAP transporter large permease family.</text>
</comment>
<comment type="subcellular location">
    <subcellularLocation>
        <location evidence="1 7">Cell inner membrane</location>
        <topology evidence="1 7">Multi-pass membrane protein</topology>
    </subcellularLocation>
</comment>
<accession>A0A162JTA1</accession>
<dbReference type="GO" id="GO:0022857">
    <property type="term" value="F:transmembrane transporter activity"/>
    <property type="evidence" value="ECO:0007669"/>
    <property type="project" value="UniProtKB-UniRule"/>
</dbReference>
<evidence type="ECO:0000256" key="2">
    <source>
        <dbReference type="ARBA" id="ARBA00022475"/>
    </source>
</evidence>
<feature type="transmembrane region" description="Helical" evidence="7">
    <location>
        <begin position="248"/>
        <end position="266"/>
    </location>
</feature>
<dbReference type="NCBIfam" id="TIGR00786">
    <property type="entry name" value="dctM"/>
    <property type="match status" value="1"/>
</dbReference>
<name>A0A162JTA1_9PROT</name>
<comment type="function">
    <text evidence="7">Part of the tripartite ATP-independent periplasmic (TRAP) transport system.</text>
</comment>
<evidence type="ECO:0000256" key="6">
    <source>
        <dbReference type="ARBA" id="ARBA00023136"/>
    </source>
</evidence>
<feature type="transmembrane region" description="Helical" evidence="7">
    <location>
        <begin position="340"/>
        <end position="361"/>
    </location>
</feature>
<reference evidence="9 10" key="1">
    <citation type="submission" date="2015-12" db="EMBL/GenBank/DDBJ databases">
        <title>Genome sequence of Tistrella mobilis MCCC 1A02139.</title>
        <authorList>
            <person name="Lu L."/>
            <person name="Lai Q."/>
            <person name="Shao Z."/>
            <person name="Qian P."/>
        </authorList>
    </citation>
    <scope>NUCLEOTIDE SEQUENCE [LARGE SCALE GENOMIC DNA]</scope>
    <source>
        <strain evidence="9 10">MCCC 1A02139</strain>
    </source>
</reference>
<dbReference type="OrthoDB" id="9790209at2"/>
<dbReference type="PANTHER" id="PTHR33362:SF5">
    <property type="entry name" value="C4-DICARBOXYLATE TRAP TRANSPORTER LARGE PERMEASE PROTEIN DCTM"/>
    <property type="match status" value="1"/>
</dbReference>
<keyword evidence="6 7" id="KW-0472">Membrane</keyword>
<dbReference type="InterPro" id="IPR004681">
    <property type="entry name" value="TRAP_DctM"/>
</dbReference>
<evidence type="ECO:0000313" key="10">
    <source>
        <dbReference type="Proteomes" id="UP000075787"/>
    </source>
</evidence>
<feature type="transmembrane region" description="Helical" evidence="7">
    <location>
        <begin position="141"/>
        <end position="165"/>
    </location>
</feature>